<dbReference type="EMBL" id="AP023354">
    <property type="protein sequence ID" value="BCJ31041.1"/>
    <property type="molecule type" value="Genomic_DNA"/>
</dbReference>
<dbReference type="PANTHER" id="PTHR44846">
    <property type="entry name" value="MANNOSYL-D-GLYCERATE TRANSPORT/METABOLISM SYSTEM REPRESSOR MNGR-RELATED"/>
    <property type="match status" value="1"/>
</dbReference>
<evidence type="ECO:0000256" key="1">
    <source>
        <dbReference type="ARBA" id="ARBA00023015"/>
    </source>
</evidence>
<keyword evidence="1" id="KW-0805">Transcription regulation</keyword>
<sequence>MEIHYDVPDPVYVQVADAVDERIRSGEWAVGHRIVSEASMVQEYGIARGTARKAVAVLRDRGLVVSIPGRGHFVAARAKWDQQPAD</sequence>
<dbReference type="PROSITE" id="PS50949">
    <property type="entry name" value="HTH_GNTR"/>
    <property type="match status" value="1"/>
</dbReference>
<dbReference type="GO" id="GO:0003677">
    <property type="term" value="F:DNA binding"/>
    <property type="evidence" value="ECO:0007669"/>
    <property type="project" value="UniProtKB-KW"/>
</dbReference>
<dbReference type="PANTHER" id="PTHR44846:SF16">
    <property type="entry name" value="TRANSCRIPTIONAL REGULATOR PHNF-RELATED"/>
    <property type="match status" value="1"/>
</dbReference>
<dbReference type="SMART" id="SM00345">
    <property type="entry name" value="HTH_GNTR"/>
    <property type="match status" value="1"/>
</dbReference>
<organism evidence="5 6">
    <name type="scientific">Actinocatenispora sera</name>
    <dbReference type="NCBI Taxonomy" id="390989"/>
    <lineage>
        <taxon>Bacteria</taxon>
        <taxon>Bacillati</taxon>
        <taxon>Actinomycetota</taxon>
        <taxon>Actinomycetes</taxon>
        <taxon>Micromonosporales</taxon>
        <taxon>Micromonosporaceae</taxon>
        <taxon>Actinocatenispora</taxon>
    </lineage>
</organism>
<keyword evidence="6" id="KW-1185">Reference proteome</keyword>
<keyword evidence="2" id="KW-0238">DNA-binding</keyword>
<gene>
    <name evidence="5" type="ORF">Asera_51490</name>
</gene>
<dbReference type="Gene3D" id="1.10.10.10">
    <property type="entry name" value="Winged helix-like DNA-binding domain superfamily/Winged helix DNA-binding domain"/>
    <property type="match status" value="1"/>
</dbReference>
<dbReference type="CDD" id="cd07377">
    <property type="entry name" value="WHTH_GntR"/>
    <property type="match status" value="1"/>
</dbReference>
<dbReference type="InterPro" id="IPR050679">
    <property type="entry name" value="Bact_HTH_transcr_reg"/>
</dbReference>
<dbReference type="InterPro" id="IPR036390">
    <property type="entry name" value="WH_DNA-bd_sf"/>
</dbReference>
<dbReference type="SUPFAM" id="SSF46785">
    <property type="entry name" value="Winged helix' DNA-binding domain"/>
    <property type="match status" value="1"/>
</dbReference>
<evidence type="ECO:0000313" key="6">
    <source>
        <dbReference type="Proteomes" id="UP000680750"/>
    </source>
</evidence>
<evidence type="ECO:0000256" key="2">
    <source>
        <dbReference type="ARBA" id="ARBA00023125"/>
    </source>
</evidence>
<accession>A0A810L9R2</accession>
<dbReference type="PRINTS" id="PR00035">
    <property type="entry name" value="HTHGNTR"/>
</dbReference>
<dbReference type="RefSeq" id="WP_244844020.1">
    <property type="nucleotide sequence ID" value="NZ_AP023354.1"/>
</dbReference>
<protein>
    <recommendedName>
        <fullName evidence="4">HTH gntR-type domain-containing protein</fullName>
    </recommendedName>
</protein>
<dbReference type="Proteomes" id="UP000680750">
    <property type="component" value="Chromosome"/>
</dbReference>
<dbReference type="Pfam" id="PF00392">
    <property type="entry name" value="GntR"/>
    <property type="match status" value="1"/>
</dbReference>
<dbReference type="GO" id="GO:0003700">
    <property type="term" value="F:DNA-binding transcription factor activity"/>
    <property type="evidence" value="ECO:0007669"/>
    <property type="project" value="InterPro"/>
</dbReference>
<proteinExistence type="predicted"/>
<dbReference type="InterPro" id="IPR000524">
    <property type="entry name" value="Tscrpt_reg_HTH_GntR"/>
</dbReference>
<dbReference type="InterPro" id="IPR036388">
    <property type="entry name" value="WH-like_DNA-bd_sf"/>
</dbReference>
<name>A0A810L9R2_9ACTN</name>
<dbReference type="KEGG" id="aser:Asera_51490"/>
<evidence type="ECO:0000256" key="3">
    <source>
        <dbReference type="ARBA" id="ARBA00023163"/>
    </source>
</evidence>
<evidence type="ECO:0000313" key="5">
    <source>
        <dbReference type="EMBL" id="BCJ31041.1"/>
    </source>
</evidence>
<evidence type="ECO:0000259" key="4">
    <source>
        <dbReference type="PROSITE" id="PS50949"/>
    </source>
</evidence>
<dbReference type="AlphaFoldDB" id="A0A810L9R2"/>
<feature type="domain" description="HTH gntR-type" evidence="4">
    <location>
        <begin position="9"/>
        <end position="77"/>
    </location>
</feature>
<keyword evidence="3" id="KW-0804">Transcription</keyword>
<reference evidence="5" key="1">
    <citation type="submission" date="2020-08" db="EMBL/GenBank/DDBJ databases">
        <title>Whole genome shotgun sequence of Actinocatenispora sera NBRC 101916.</title>
        <authorList>
            <person name="Komaki H."/>
            <person name="Tamura T."/>
        </authorList>
    </citation>
    <scope>NUCLEOTIDE SEQUENCE</scope>
    <source>
        <strain evidence="5">NBRC 101916</strain>
    </source>
</reference>